<dbReference type="PANTHER" id="PTHR43424">
    <property type="entry name" value="LOCUS PUTATIVE PROTEIN 1-RELATED"/>
    <property type="match status" value="1"/>
</dbReference>
<accession>A0A150XN83</accession>
<feature type="transmembrane region" description="Helical" evidence="1">
    <location>
        <begin position="335"/>
        <end position="356"/>
    </location>
</feature>
<feature type="transmembrane region" description="Helical" evidence="1">
    <location>
        <begin position="39"/>
        <end position="58"/>
    </location>
</feature>
<sequence length="388" mass="43262">MRISRFRTIGISALQGAILPFSSLISASLGIYLFGIENWGGFVFIQLVIFPITLMCNWGSRNFLIREVSRDPSKIGEAFLTNLINRAFLLPLSLVLFALLPFYTALISILIVVIQFFYLSYDGPTVFSENFSKRIVAEILGVAFFATGLLSILEFDVNLILLIQLGVLIIKSIYLSVALRGLRLFNVKPRFKLGDTLRYGIPFFAIGFGGWLQSKSDLYMLTFMKGSDDIAAYQLLIGGLSFIQAVIGFLLEPLIKFIYRSKDLVVKKIGALVFKISFPIVLLGVFTLSLILKWLAPDRFDVYTYLLGLLYLMPFLIFMPSIFKLYKANEESKVVYVSFIAAGVNLLLTGLFIPVFGLNGALLGSVCSQIVLLILFKVLIGCSKSKSD</sequence>
<dbReference type="PANTHER" id="PTHR43424:SF1">
    <property type="entry name" value="LOCUS PUTATIVE PROTEIN 1-RELATED"/>
    <property type="match status" value="1"/>
</dbReference>
<comment type="caution">
    <text evidence="2">The sequence shown here is derived from an EMBL/GenBank/DDBJ whole genome shotgun (WGS) entry which is preliminary data.</text>
</comment>
<dbReference type="EMBL" id="LQZQ01000005">
    <property type="protein sequence ID" value="KYG80153.1"/>
    <property type="molecule type" value="Genomic_DNA"/>
</dbReference>
<dbReference type="RefSeq" id="WP_062590613.1">
    <property type="nucleotide sequence ID" value="NZ_LQZQ01000005.1"/>
</dbReference>
<dbReference type="Proteomes" id="UP000075583">
    <property type="component" value="Unassembled WGS sequence"/>
</dbReference>
<reference evidence="2" key="1">
    <citation type="submission" date="2016-01" db="EMBL/GenBank/DDBJ databases">
        <title>Genome sequencing of Roseivirga ehrenbergii KMM 6017.</title>
        <authorList>
            <person name="Selvaratnam C."/>
            <person name="Thevarajoo S."/>
            <person name="Goh K.M."/>
            <person name="Ee R."/>
            <person name="Chan K.-G."/>
            <person name="Chong C.S."/>
        </authorList>
    </citation>
    <scope>NUCLEOTIDE SEQUENCE [LARGE SCALE GENOMIC DNA]</scope>
    <source>
        <strain evidence="2">KMM 6017</strain>
    </source>
</reference>
<gene>
    <name evidence="2" type="ORF">MB14_16560</name>
</gene>
<feature type="transmembrane region" description="Helical" evidence="1">
    <location>
        <begin position="79"/>
        <end position="99"/>
    </location>
</feature>
<keyword evidence="1" id="KW-0472">Membrane</keyword>
<feature type="transmembrane region" description="Helical" evidence="1">
    <location>
        <begin position="272"/>
        <end position="296"/>
    </location>
</feature>
<keyword evidence="1" id="KW-0812">Transmembrane</keyword>
<feature type="transmembrane region" description="Helical" evidence="1">
    <location>
        <begin position="362"/>
        <end position="380"/>
    </location>
</feature>
<dbReference type="STRING" id="279360.MB14_16560"/>
<feature type="transmembrane region" description="Helical" evidence="1">
    <location>
        <begin position="12"/>
        <end position="33"/>
    </location>
</feature>
<feature type="transmembrane region" description="Helical" evidence="1">
    <location>
        <begin position="231"/>
        <end position="251"/>
    </location>
</feature>
<feature type="transmembrane region" description="Helical" evidence="1">
    <location>
        <begin position="159"/>
        <end position="179"/>
    </location>
</feature>
<dbReference type="InterPro" id="IPR052556">
    <property type="entry name" value="PolySynth_Transporter"/>
</dbReference>
<feature type="transmembrane region" description="Helical" evidence="1">
    <location>
        <begin position="135"/>
        <end position="153"/>
    </location>
</feature>
<feature type="transmembrane region" description="Helical" evidence="1">
    <location>
        <begin position="302"/>
        <end position="323"/>
    </location>
</feature>
<evidence type="ECO:0000313" key="3">
    <source>
        <dbReference type="Proteomes" id="UP000075583"/>
    </source>
</evidence>
<name>A0A150XN83_ROSEK</name>
<protein>
    <submittedName>
        <fullName evidence="2">Uncharacterized protein</fullName>
    </submittedName>
</protein>
<organism evidence="2 3">
    <name type="scientific">Roseivirga ehrenbergii (strain DSM 102268 / JCM 13514 / KCTC 12282 / NCIMB 14502 / KMM 6017)</name>
    <dbReference type="NCBI Taxonomy" id="279360"/>
    <lineage>
        <taxon>Bacteria</taxon>
        <taxon>Pseudomonadati</taxon>
        <taxon>Bacteroidota</taxon>
        <taxon>Cytophagia</taxon>
        <taxon>Cytophagales</taxon>
        <taxon>Roseivirgaceae</taxon>
        <taxon>Roseivirga</taxon>
    </lineage>
</organism>
<keyword evidence="1" id="KW-1133">Transmembrane helix</keyword>
<keyword evidence="3" id="KW-1185">Reference proteome</keyword>
<dbReference type="AlphaFoldDB" id="A0A150XN83"/>
<proteinExistence type="predicted"/>
<dbReference type="OrthoDB" id="1409880at2"/>
<evidence type="ECO:0000313" key="2">
    <source>
        <dbReference type="EMBL" id="KYG80153.1"/>
    </source>
</evidence>
<evidence type="ECO:0000256" key="1">
    <source>
        <dbReference type="SAM" id="Phobius"/>
    </source>
</evidence>